<dbReference type="InterPro" id="IPR038844">
    <property type="entry name" value="CFAP157"/>
</dbReference>
<feature type="compositionally biased region" description="Pro residues" evidence="8">
    <location>
        <begin position="479"/>
        <end position="497"/>
    </location>
</feature>
<feature type="coiled-coil region" evidence="7">
    <location>
        <begin position="180"/>
        <end position="207"/>
    </location>
</feature>
<comment type="subcellular location">
    <subcellularLocation>
        <location evidence="1">Cell projection</location>
        <location evidence="1">Cilium</location>
    </subcellularLocation>
</comment>
<feature type="compositionally biased region" description="Low complexity" evidence="8">
    <location>
        <begin position="498"/>
        <end position="509"/>
    </location>
</feature>
<dbReference type="GO" id="GO:0008017">
    <property type="term" value="F:microtubule binding"/>
    <property type="evidence" value="ECO:0007669"/>
    <property type="project" value="TreeGrafter"/>
</dbReference>
<evidence type="ECO:0000256" key="8">
    <source>
        <dbReference type="SAM" id="MobiDB-lite"/>
    </source>
</evidence>
<dbReference type="EMBL" id="MLAK01000727">
    <property type="protein sequence ID" value="OHT06382.1"/>
    <property type="molecule type" value="Genomic_DNA"/>
</dbReference>
<evidence type="ECO:0000256" key="2">
    <source>
        <dbReference type="ARBA" id="ARBA00010841"/>
    </source>
</evidence>
<accession>A0A1J4K9R4</accession>
<keyword evidence="6" id="KW-0966">Cell projection</keyword>
<sequence>MIWSKKLVIGQIRALNSMGNWKFYVKISKNLFEFFFPFFLIMSANKREVTAIKGDAEQTAQGSKIKVDKLEGKCAEYKEQIKHTPEIYEQMHKELSQAIEKNENSYQFIKGRLHYLQHAVLANRNDQNIFKSKLVDIHNKGMKEKADFDQQIAELRFQQQEMENGYQTKIKAVMYQLQGLREFQFRRHILEDQIKDLKRLISQESKAHHEEITEIHHLLLNQREYYENDLRTRLTDAQNYARTYADLHIDLLTQKIYDETYEHRSNLNSLNKKDIDNLYGMDDLKEKLNVIRKQNKILRLNVEKSTLELLDLKRTKKELVQEMNDKLEMHKNMLEDYKEELSDKIAELSVHVPIIRDKNQLLKQEHAELLKTVQQLEESRLDIGKDDADLLNKVNENSELLFNKLEEKYGESDDPILVSHKTPIGKLIRKLSLVVEENKLLSNCSPISLSPDNDIIKMPREVQTEKPIRSKRLNGIKAPPTPPNPPVPPYLTTPPSSPRTMSPRTTTPRKNQIRRSEYYSPTDYLGLSKTGRMPSTFIRIIRSPRK</sequence>
<evidence type="ECO:0000256" key="3">
    <source>
        <dbReference type="ARBA" id="ARBA00014087"/>
    </source>
</evidence>
<dbReference type="Proteomes" id="UP000179807">
    <property type="component" value="Unassembled WGS sequence"/>
</dbReference>
<dbReference type="PANTHER" id="PTHR31954:SF1">
    <property type="entry name" value="CILIA- AND FLAGELLA-ASSOCIATED PROTEIN 157"/>
    <property type="match status" value="1"/>
</dbReference>
<evidence type="ECO:0000256" key="5">
    <source>
        <dbReference type="ARBA" id="ARBA00023069"/>
    </source>
</evidence>
<keyword evidence="5" id="KW-0969">Cilium</keyword>
<dbReference type="VEuPathDB" id="TrichDB:TRFO_05579"/>
<feature type="region of interest" description="Disordered" evidence="8">
    <location>
        <begin position="470"/>
        <end position="512"/>
    </location>
</feature>
<gene>
    <name evidence="9" type="ORF">TRFO_05579</name>
</gene>
<proteinExistence type="inferred from homology"/>
<evidence type="ECO:0000256" key="7">
    <source>
        <dbReference type="SAM" id="Coils"/>
    </source>
</evidence>
<dbReference type="PANTHER" id="PTHR31954">
    <property type="entry name" value="CILIA- AND FLAGELLA-ASSOCIATED PROTEIN 157"/>
    <property type="match status" value="1"/>
</dbReference>
<feature type="coiled-coil region" evidence="7">
    <location>
        <begin position="281"/>
        <end position="408"/>
    </location>
</feature>
<keyword evidence="10" id="KW-1185">Reference proteome</keyword>
<comment type="caution">
    <text evidence="9">The sequence shown here is derived from an EMBL/GenBank/DDBJ whole genome shotgun (WGS) entry which is preliminary data.</text>
</comment>
<comment type="similarity">
    <text evidence="2">Belongs to the CFAP157 family.</text>
</comment>
<evidence type="ECO:0000313" key="10">
    <source>
        <dbReference type="Proteomes" id="UP000179807"/>
    </source>
</evidence>
<dbReference type="GeneID" id="94827277"/>
<evidence type="ECO:0000313" key="9">
    <source>
        <dbReference type="EMBL" id="OHT06382.1"/>
    </source>
</evidence>
<evidence type="ECO:0000256" key="6">
    <source>
        <dbReference type="ARBA" id="ARBA00023273"/>
    </source>
</evidence>
<name>A0A1J4K9R4_9EUKA</name>
<keyword evidence="4 7" id="KW-0175">Coiled coil</keyword>
<dbReference type="RefSeq" id="XP_068359518.1">
    <property type="nucleotide sequence ID" value="XM_068492573.1"/>
</dbReference>
<dbReference type="AlphaFoldDB" id="A0A1J4K9R4"/>
<organism evidence="9 10">
    <name type="scientific">Tritrichomonas foetus</name>
    <dbReference type="NCBI Taxonomy" id="1144522"/>
    <lineage>
        <taxon>Eukaryota</taxon>
        <taxon>Metamonada</taxon>
        <taxon>Parabasalia</taxon>
        <taxon>Tritrichomonadida</taxon>
        <taxon>Tritrichomonadidae</taxon>
        <taxon>Tritrichomonas</taxon>
    </lineage>
</organism>
<dbReference type="GO" id="GO:0036064">
    <property type="term" value="C:ciliary basal body"/>
    <property type="evidence" value="ECO:0007669"/>
    <property type="project" value="TreeGrafter"/>
</dbReference>
<reference evidence="9" key="1">
    <citation type="submission" date="2016-10" db="EMBL/GenBank/DDBJ databases">
        <authorList>
            <person name="Benchimol M."/>
            <person name="Almeida L.G."/>
            <person name="Vasconcelos A.T."/>
            <person name="Perreira-Neves A."/>
            <person name="Rosa I.A."/>
            <person name="Tasca T."/>
            <person name="Bogo M.R."/>
            <person name="de Souza W."/>
        </authorList>
    </citation>
    <scope>NUCLEOTIDE SEQUENCE [LARGE SCALE GENOMIC DNA]</scope>
    <source>
        <strain evidence="9">K</strain>
    </source>
</reference>
<protein>
    <recommendedName>
        <fullName evidence="3">Cilia- and flagella-associated protein 157</fullName>
    </recommendedName>
</protein>
<evidence type="ECO:0000256" key="4">
    <source>
        <dbReference type="ARBA" id="ARBA00023054"/>
    </source>
</evidence>
<evidence type="ECO:0000256" key="1">
    <source>
        <dbReference type="ARBA" id="ARBA00004138"/>
    </source>
</evidence>